<protein>
    <submittedName>
        <fullName evidence="3">Type 1 glutamine amidotransferase</fullName>
    </submittedName>
</protein>
<dbReference type="Proteomes" id="UP001501480">
    <property type="component" value="Unassembled WGS sequence"/>
</dbReference>
<accession>A0ABN2W5M1</accession>
<dbReference type="Pfam" id="PF01965">
    <property type="entry name" value="DJ-1_PfpI"/>
    <property type="match status" value="1"/>
</dbReference>
<evidence type="ECO:0000313" key="4">
    <source>
        <dbReference type="Proteomes" id="UP001501480"/>
    </source>
</evidence>
<dbReference type="InterPro" id="IPR029062">
    <property type="entry name" value="Class_I_gatase-like"/>
</dbReference>
<dbReference type="Gene3D" id="3.40.50.880">
    <property type="match status" value="1"/>
</dbReference>
<dbReference type="SUPFAM" id="SSF52317">
    <property type="entry name" value="Class I glutamine amidotransferase-like"/>
    <property type="match status" value="1"/>
</dbReference>
<dbReference type="CDD" id="cd03134">
    <property type="entry name" value="GATase1_PfpI_like"/>
    <property type="match status" value="1"/>
</dbReference>
<dbReference type="RefSeq" id="WP_344329553.1">
    <property type="nucleotide sequence ID" value="NZ_BAAAPY010000011.1"/>
</dbReference>
<feature type="domain" description="DJ-1/PfpI" evidence="2">
    <location>
        <begin position="7"/>
        <end position="180"/>
    </location>
</feature>
<comment type="similarity">
    <text evidence="1">Belongs to the peptidase C56 family.</text>
</comment>
<name>A0ABN2W5M1_9ACTN</name>
<proteinExistence type="inferred from homology"/>
<dbReference type="InterPro" id="IPR006286">
    <property type="entry name" value="C56_PfpI-like"/>
</dbReference>
<gene>
    <name evidence="3" type="ORF">GCM10009821_26230</name>
</gene>
<reference evidence="3 4" key="1">
    <citation type="journal article" date="2019" name="Int. J. Syst. Evol. Microbiol.">
        <title>The Global Catalogue of Microorganisms (GCM) 10K type strain sequencing project: providing services to taxonomists for standard genome sequencing and annotation.</title>
        <authorList>
            <consortium name="The Broad Institute Genomics Platform"/>
            <consortium name="The Broad Institute Genome Sequencing Center for Infectious Disease"/>
            <person name="Wu L."/>
            <person name="Ma J."/>
        </authorList>
    </citation>
    <scope>NUCLEOTIDE SEQUENCE [LARGE SCALE GENOMIC DNA]</scope>
    <source>
        <strain evidence="3 4">JCM 15749</strain>
    </source>
</reference>
<dbReference type="PANTHER" id="PTHR42733:SF12">
    <property type="entry name" value="PROTEINASE"/>
    <property type="match status" value="1"/>
</dbReference>
<evidence type="ECO:0000259" key="2">
    <source>
        <dbReference type="Pfam" id="PF01965"/>
    </source>
</evidence>
<dbReference type="PANTHER" id="PTHR42733">
    <property type="entry name" value="DJ-1 PROTEIN"/>
    <property type="match status" value="1"/>
</dbReference>
<dbReference type="NCBIfam" id="TIGR01382">
    <property type="entry name" value="PfpI"/>
    <property type="match status" value="1"/>
</dbReference>
<keyword evidence="4" id="KW-1185">Reference proteome</keyword>
<dbReference type="InterPro" id="IPR002818">
    <property type="entry name" value="DJ-1/PfpI"/>
</dbReference>
<organism evidence="3 4">
    <name type="scientific">Aeromicrobium halocynthiae</name>
    <dbReference type="NCBI Taxonomy" id="560557"/>
    <lineage>
        <taxon>Bacteria</taxon>
        <taxon>Bacillati</taxon>
        <taxon>Actinomycetota</taxon>
        <taxon>Actinomycetes</taxon>
        <taxon>Propionibacteriales</taxon>
        <taxon>Nocardioidaceae</taxon>
        <taxon>Aeromicrobium</taxon>
    </lineage>
</organism>
<comment type="caution">
    <text evidence="3">The sequence shown here is derived from an EMBL/GenBank/DDBJ whole genome shotgun (WGS) entry which is preliminary data.</text>
</comment>
<evidence type="ECO:0000313" key="3">
    <source>
        <dbReference type="EMBL" id="GAA2083779.1"/>
    </source>
</evidence>
<keyword evidence="3" id="KW-0315">Glutamine amidotransferase</keyword>
<dbReference type="PROSITE" id="PS51276">
    <property type="entry name" value="PEPTIDASE_C56_PFPI"/>
    <property type="match status" value="1"/>
</dbReference>
<dbReference type="EMBL" id="BAAAPY010000011">
    <property type="protein sequence ID" value="GAA2083779.1"/>
    <property type="molecule type" value="Genomic_DNA"/>
</dbReference>
<evidence type="ECO:0000256" key="1">
    <source>
        <dbReference type="ARBA" id="ARBA00008542"/>
    </source>
</evidence>
<sequence length="185" mass="19381">MSSLTGKTIAFLTAQTGVEKPELTDPWAAVENAGGTPEHIAPEAGSVQSMVGDVDKDETFEATVAVADVDVDRYDALVLPGGTVNADQVRADDASVAIVKAFVDAGKPVASICHGPWALVEAGVLPGKTLTSFPSLQTDIRNAGGTWEDHEVFHCPANGWDLITSRNPDDLPAFNDKLVEVVGGR</sequence>